<evidence type="ECO:0000256" key="1">
    <source>
        <dbReference type="SAM" id="SignalP"/>
    </source>
</evidence>
<dbReference type="Proteomes" id="UP000831785">
    <property type="component" value="Chromosome"/>
</dbReference>
<accession>A0ABY4FH61</accession>
<gene>
    <name evidence="2" type="ORF">MUN80_12090</name>
</gene>
<protein>
    <recommendedName>
        <fullName evidence="4">DUF3823 domain-containing protein</fullName>
    </recommendedName>
</protein>
<proteinExistence type="predicted"/>
<dbReference type="RefSeq" id="WP_244724309.1">
    <property type="nucleotide sequence ID" value="NZ_CP095049.1"/>
</dbReference>
<keyword evidence="3" id="KW-1185">Reference proteome</keyword>
<dbReference type="EMBL" id="CP095049">
    <property type="protein sequence ID" value="UOQ55471.1"/>
    <property type="molecule type" value="Genomic_DNA"/>
</dbReference>
<reference evidence="2 3" key="1">
    <citation type="submission" date="2022-04" db="EMBL/GenBank/DDBJ databases">
        <title>Hymenobacter sp. isolated from the air.</title>
        <authorList>
            <person name="Won M."/>
            <person name="Lee C.-M."/>
            <person name="Woen H.-Y."/>
            <person name="Kwon S.-W."/>
        </authorList>
    </citation>
    <scope>NUCLEOTIDE SEQUENCE [LARGE SCALE GENOMIC DNA]</scope>
    <source>
        <strain evidence="3">5116 S-27</strain>
    </source>
</reference>
<feature type="chain" id="PRO_5046643072" description="DUF3823 domain-containing protein" evidence="1">
    <location>
        <begin position="23"/>
        <end position="233"/>
    </location>
</feature>
<organism evidence="2 3">
    <name type="scientific">Hymenobacter cellulosivorans</name>
    <dbReference type="NCBI Taxonomy" id="2932249"/>
    <lineage>
        <taxon>Bacteria</taxon>
        <taxon>Pseudomonadati</taxon>
        <taxon>Bacteroidota</taxon>
        <taxon>Cytophagia</taxon>
        <taxon>Cytophagales</taxon>
        <taxon>Hymenobacteraceae</taxon>
        <taxon>Hymenobacter</taxon>
    </lineage>
</organism>
<feature type="signal peptide" evidence="1">
    <location>
        <begin position="1"/>
        <end position="22"/>
    </location>
</feature>
<keyword evidence="1" id="KW-0732">Signal</keyword>
<evidence type="ECO:0000313" key="3">
    <source>
        <dbReference type="Proteomes" id="UP000831785"/>
    </source>
</evidence>
<dbReference type="PROSITE" id="PS51257">
    <property type="entry name" value="PROKAR_LIPOPROTEIN"/>
    <property type="match status" value="1"/>
</dbReference>
<name>A0ABY4FH61_9BACT</name>
<evidence type="ECO:0008006" key="4">
    <source>
        <dbReference type="Google" id="ProtNLM"/>
    </source>
</evidence>
<sequence length="233" mass="25937">MKRLFLCYAAAASLLGSTSCSEKEEVFQTTIVEGRVMNPYTNQPVAGVPVVVHQIISGGFLSPGNHSIDSIAGAHSDETGHYQLVFGAKETRDYEVKLDRQDQVYDLDRGYDGHFDAQPGRTNSLNFKVTPYKNIKVTGVVDKEGRNSVNIQGAMIARTRYTVLNVFTDTVRTNQRIAFTQTVKVVPNQEYQFTKSTYNLVKLPSGTYESRAVTFTNVRLYVGYNDTTVALLN</sequence>
<evidence type="ECO:0000313" key="2">
    <source>
        <dbReference type="EMBL" id="UOQ55471.1"/>
    </source>
</evidence>